<name>X0YBY9_9ZZZZ</name>
<evidence type="ECO:0000313" key="1">
    <source>
        <dbReference type="EMBL" id="GAG34351.1"/>
    </source>
</evidence>
<protein>
    <recommendedName>
        <fullName evidence="2">FAD-dependent oxidoreductase 2 FAD binding domain-containing protein</fullName>
    </recommendedName>
</protein>
<comment type="caution">
    <text evidence="1">The sequence shown here is derived from an EMBL/GenBank/DDBJ whole genome shotgun (WGS) entry which is preliminary data.</text>
</comment>
<dbReference type="Pfam" id="PF12831">
    <property type="entry name" value="FAD_oxidored"/>
    <property type="match status" value="1"/>
</dbReference>
<dbReference type="AlphaFoldDB" id="X0YBY9"/>
<sequence>MAAIQAARAGVSTSVIEAGTMLGGTMTAGGVYMPNHFFSTNGPVVQGIPWELYTKTKEIEGLDVPDYRKRRPVESPGHYSYINIPIYAAVAEEEALQAGVILHYHEFVADIKA</sequence>
<gene>
    <name evidence="1" type="ORF">S01H1_66911</name>
</gene>
<dbReference type="SUPFAM" id="SSF51905">
    <property type="entry name" value="FAD/NAD(P)-binding domain"/>
    <property type="match status" value="1"/>
</dbReference>
<feature type="non-terminal residue" evidence="1">
    <location>
        <position position="113"/>
    </location>
</feature>
<evidence type="ECO:0008006" key="2">
    <source>
        <dbReference type="Google" id="ProtNLM"/>
    </source>
</evidence>
<proteinExistence type="predicted"/>
<organism evidence="1">
    <name type="scientific">marine sediment metagenome</name>
    <dbReference type="NCBI Taxonomy" id="412755"/>
    <lineage>
        <taxon>unclassified sequences</taxon>
        <taxon>metagenomes</taxon>
        <taxon>ecological metagenomes</taxon>
    </lineage>
</organism>
<accession>X0YBY9</accession>
<reference evidence="1" key="1">
    <citation type="journal article" date="2014" name="Front. Microbiol.">
        <title>High frequency of phylogenetically diverse reductive dehalogenase-homologous genes in deep subseafloor sedimentary metagenomes.</title>
        <authorList>
            <person name="Kawai M."/>
            <person name="Futagami T."/>
            <person name="Toyoda A."/>
            <person name="Takaki Y."/>
            <person name="Nishi S."/>
            <person name="Hori S."/>
            <person name="Arai W."/>
            <person name="Tsubouchi T."/>
            <person name="Morono Y."/>
            <person name="Uchiyama I."/>
            <person name="Ito T."/>
            <person name="Fujiyama A."/>
            <person name="Inagaki F."/>
            <person name="Takami H."/>
        </authorList>
    </citation>
    <scope>NUCLEOTIDE SEQUENCE</scope>
    <source>
        <strain evidence="1">Expedition CK06-06</strain>
    </source>
</reference>
<dbReference type="EMBL" id="BARS01044266">
    <property type="protein sequence ID" value="GAG34351.1"/>
    <property type="molecule type" value="Genomic_DNA"/>
</dbReference>
<dbReference type="InterPro" id="IPR036188">
    <property type="entry name" value="FAD/NAD-bd_sf"/>
</dbReference>